<feature type="transmembrane region" description="Helical" evidence="3">
    <location>
        <begin position="77"/>
        <end position="96"/>
    </location>
</feature>
<organism evidence="4 5">
    <name type="scientific">Eiseniibacteriota bacterium</name>
    <dbReference type="NCBI Taxonomy" id="2212470"/>
    <lineage>
        <taxon>Bacteria</taxon>
        <taxon>Candidatus Eiseniibacteriota</taxon>
    </lineage>
</organism>
<accession>A0A538THJ2</accession>
<dbReference type="PANTHER" id="PTHR34295:SF1">
    <property type="entry name" value="BIOTIN TRANSPORTER BIOY"/>
    <property type="match status" value="1"/>
</dbReference>
<feature type="transmembrane region" description="Helical" evidence="3">
    <location>
        <begin position="168"/>
        <end position="191"/>
    </location>
</feature>
<comment type="subcellular location">
    <subcellularLocation>
        <location evidence="2">Cell membrane</location>
        <topology evidence="2">Multi-pass membrane protein</topology>
    </subcellularLocation>
</comment>
<dbReference type="GO" id="GO:0015225">
    <property type="term" value="F:biotin transmembrane transporter activity"/>
    <property type="evidence" value="ECO:0007669"/>
    <property type="project" value="UniProtKB-UniRule"/>
</dbReference>
<evidence type="ECO:0000313" key="5">
    <source>
        <dbReference type="Proteomes" id="UP000317691"/>
    </source>
</evidence>
<keyword evidence="2" id="KW-0813">Transport</keyword>
<keyword evidence="2 3" id="KW-0472">Membrane</keyword>
<feature type="transmembrane region" description="Helical" evidence="3">
    <location>
        <begin position="108"/>
        <end position="125"/>
    </location>
</feature>
<dbReference type="PIRSF" id="PIRSF016661">
    <property type="entry name" value="BioY"/>
    <property type="match status" value="1"/>
</dbReference>
<feature type="transmembrane region" description="Helical" evidence="3">
    <location>
        <begin position="137"/>
        <end position="156"/>
    </location>
</feature>
<dbReference type="PANTHER" id="PTHR34295">
    <property type="entry name" value="BIOTIN TRANSPORTER BIOY"/>
    <property type="match status" value="1"/>
</dbReference>
<proteinExistence type="inferred from homology"/>
<keyword evidence="3" id="KW-1133">Transmembrane helix</keyword>
<feature type="transmembrane region" description="Helical" evidence="3">
    <location>
        <begin position="53"/>
        <end position="70"/>
    </location>
</feature>
<evidence type="ECO:0000313" key="4">
    <source>
        <dbReference type="EMBL" id="TMQ63095.1"/>
    </source>
</evidence>
<gene>
    <name evidence="4" type="ORF">E6K79_10635</name>
</gene>
<dbReference type="Pfam" id="PF02632">
    <property type="entry name" value="BioY"/>
    <property type="match status" value="1"/>
</dbReference>
<feature type="transmembrane region" description="Helical" evidence="3">
    <location>
        <begin position="25"/>
        <end position="47"/>
    </location>
</feature>
<evidence type="ECO:0000256" key="1">
    <source>
        <dbReference type="ARBA" id="ARBA00010692"/>
    </source>
</evidence>
<keyword evidence="3" id="KW-0812">Transmembrane</keyword>
<protein>
    <recommendedName>
        <fullName evidence="2">Biotin transporter</fullName>
    </recommendedName>
</protein>
<dbReference type="EMBL" id="VBOZ01000033">
    <property type="protein sequence ID" value="TMQ63095.1"/>
    <property type="molecule type" value="Genomic_DNA"/>
</dbReference>
<name>A0A538THJ2_UNCEI</name>
<dbReference type="GO" id="GO:0005886">
    <property type="term" value="C:plasma membrane"/>
    <property type="evidence" value="ECO:0007669"/>
    <property type="project" value="UniProtKB-SubCell"/>
</dbReference>
<dbReference type="AlphaFoldDB" id="A0A538THJ2"/>
<sequence>MLTLADVWRPAPAEPRAAGPRALSLAFDLALTLVGSALIALSARIAIPLPFSPVPVTGQTFAVLLVGAALGRWRGAAAVIAYLAEGAAGIPVFAGLNAGPAVLVGPTGGYLFGFIPGAWLCGLLAERGWDRRAGTTILSMILGNVAIFAVALPWLARCVGSSNVWAMGFWPFVPGDVVKIGLAAAALPLAWKWLGRGAGR</sequence>
<comment type="similarity">
    <text evidence="1 2">Belongs to the BioY family.</text>
</comment>
<reference evidence="4 5" key="1">
    <citation type="journal article" date="2019" name="Nat. Microbiol.">
        <title>Mediterranean grassland soil C-N compound turnover is dependent on rainfall and depth, and is mediated by genomically divergent microorganisms.</title>
        <authorList>
            <person name="Diamond S."/>
            <person name="Andeer P.F."/>
            <person name="Li Z."/>
            <person name="Crits-Christoph A."/>
            <person name="Burstein D."/>
            <person name="Anantharaman K."/>
            <person name="Lane K.R."/>
            <person name="Thomas B.C."/>
            <person name="Pan C."/>
            <person name="Northen T.R."/>
            <person name="Banfield J.F."/>
        </authorList>
    </citation>
    <scope>NUCLEOTIDE SEQUENCE [LARGE SCALE GENOMIC DNA]</scope>
    <source>
        <strain evidence="4">WS_9</strain>
    </source>
</reference>
<dbReference type="Proteomes" id="UP000317691">
    <property type="component" value="Unassembled WGS sequence"/>
</dbReference>
<dbReference type="InterPro" id="IPR003784">
    <property type="entry name" value="BioY"/>
</dbReference>
<dbReference type="Gene3D" id="1.10.1760.20">
    <property type="match status" value="1"/>
</dbReference>
<comment type="caution">
    <text evidence="4">The sequence shown here is derived from an EMBL/GenBank/DDBJ whole genome shotgun (WGS) entry which is preliminary data.</text>
</comment>
<keyword evidence="2" id="KW-1003">Cell membrane</keyword>
<evidence type="ECO:0000256" key="3">
    <source>
        <dbReference type="SAM" id="Phobius"/>
    </source>
</evidence>
<evidence type="ECO:0000256" key="2">
    <source>
        <dbReference type="PIRNR" id="PIRNR016661"/>
    </source>
</evidence>